<evidence type="ECO:0000313" key="2">
    <source>
        <dbReference type="Proteomes" id="UP000230069"/>
    </source>
</evidence>
<dbReference type="EMBL" id="KZ305043">
    <property type="protein sequence ID" value="PIA39271.1"/>
    <property type="molecule type" value="Genomic_DNA"/>
</dbReference>
<evidence type="ECO:0000313" key="1">
    <source>
        <dbReference type="EMBL" id="PIA39271.1"/>
    </source>
</evidence>
<dbReference type="PANTHER" id="PTHR33527:SF14">
    <property type="entry name" value="OS07G0274300 PROTEIN"/>
    <property type="match status" value="1"/>
</dbReference>
<dbReference type="Proteomes" id="UP000230069">
    <property type="component" value="Unassembled WGS sequence"/>
</dbReference>
<dbReference type="STRING" id="218851.A0A2G5D6X6"/>
<dbReference type="OrthoDB" id="1882251at2759"/>
<sequence length="434" mass="49583">MLSDKSTDQNDVFLLTQQLMFIMSLLDEPMQPLDKSTSLKGYDFIDSHLLKDTKLTIKTPSPSLLLPTSSSPSSPTSTLIVLDSCHSNMAFNVSSEELKSFHSVDRDLFTRLVIQLRCDVNQAMYVMALWLWLEEIGYPSIIMTLRVCPEDVVGYVFEEAVTMLNCIRSDKPPSSSCDEIPRTYRFYQQEITLDFLHENRDFALNGIKNMVTEVCNKAFDDIHQQASQIGRSQTIRGNHRNAGYVGKPVAKKERIATPGQLNMPVFPFIQHGLHPGFHPLFHFQGFGPMAFHEEANAPMIPNMPMQFPNIRQQSGEVRRRFEFGESSHQGNLNPRAQSWFPAGVAPPEDRTMFMTFSRGYPITEEELRNYFTRSYGDVVKEVHMEQSSANVQPLYAIVVFRSPATVNQVLNGRPRVKFVIKGKHVWTRRFVPKH</sequence>
<dbReference type="PANTHER" id="PTHR33527">
    <property type="entry name" value="OS07G0274300 PROTEIN"/>
    <property type="match status" value="1"/>
</dbReference>
<dbReference type="Gene3D" id="3.30.70.330">
    <property type="match status" value="1"/>
</dbReference>
<dbReference type="AlphaFoldDB" id="A0A2G5D6X6"/>
<proteinExistence type="predicted"/>
<organism evidence="1 2">
    <name type="scientific">Aquilegia coerulea</name>
    <name type="common">Rocky mountain columbine</name>
    <dbReference type="NCBI Taxonomy" id="218851"/>
    <lineage>
        <taxon>Eukaryota</taxon>
        <taxon>Viridiplantae</taxon>
        <taxon>Streptophyta</taxon>
        <taxon>Embryophyta</taxon>
        <taxon>Tracheophyta</taxon>
        <taxon>Spermatophyta</taxon>
        <taxon>Magnoliopsida</taxon>
        <taxon>Ranunculales</taxon>
        <taxon>Ranunculaceae</taxon>
        <taxon>Thalictroideae</taxon>
        <taxon>Aquilegia</taxon>
    </lineage>
</organism>
<protein>
    <recommendedName>
        <fullName evidence="3">RRM domain-containing protein</fullName>
    </recommendedName>
</protein>
<dbReference type="InParanoid" id="A0A2G5D6X6"/>
<name>A0A2G5D6X6_AQUCA</name>
<evidence type="ECO:0008006" key="3">
    <source>
        <dbReference type="Google" id="ProtNLM"/>
    </source>
</evidence>
<accession>A0A2G5D6X6</accession>
<dbReference type="InterPro" id="IPR012677">
    <property type="entry name" value="Nucleotide-bd_a/b_plait_sf"/>
</dbReference>
<keyword evidence="2" id="KW-1185">Reference proteome</keyword>
<gene>
    <name evidence="1" type="ORF">AQUCO_02600011v1</name>
</gene>
<reference evidence="1 2" key="1">
    <citation type="submission" date="2017-09" db="EMBL/GenBank/DDBJ databases">
        <title>WGS assembly of Aquilegia coerulea Goldsmith.</title>
        <authorList>
            <person name="Hodges S."/>
            <person name="Kramer E."/>
            <person name="Nordborg M."/>
            <person name="Tomkins J."/>
            <person name="Borevitz J."/>
            <person name="Derieg N."/>
            <person name="Yan J."/>
            <person name="Mihaltcheva S."/>
            <person name="Hayes R.D."/>
            <person name="Rokhsar D."/>
        </authorList>
    </citation>
    <scope>NUCLEOTIDE SEQUENCE [LARGE SCALE GENOMIC DNA]</scope>
    <source>
        <strain evidence="2">cv. Goldsmith</strain>
    </source>
</reference>